<name>A0ABW2WC60_9ACTN</name>
<comment type="caution">
    <text evidence="3">The sequence shown here is derived from an EMBL/GenBank/DDBJ whole genome shotgun (WGS) entry which is preliminary data.</text>
</comment>
<dbReference type="SMART" id="SM00093">
    <property type="entry name" value="SERPIN"/>
    <property type="match status" value="1"/>
</dbReference>
<dbReference type="EMBL" id="JBHTEB010000001">
    <property type="protein sequence ID" value="MFD0317090.1"/>
    <property type="molecule type" value="Genomic_DNA"/>
</dbReference>
<dbReference type="Proteomes" id="UP001597023">
    <property type="component" value="Unassembled WGS sequence"/>
</dbReference>
<dbReference type="SUPFAM" id="SSF56574">
    <property type="entry name" value="Serpins"/>
    <property type="match status" value="2"/>
</dbReference>
<sequence>MAQVAARATVGAVNGLTARWAGTVTADGNTAFAAPGVWPLLAFLADGAHGPARAELADALGLPSDRAASAAREVLGTLEEVPGVDSALGLWTKRTVEPHAAWTDGLPTRAHGVLTGDAAADQRALDAWAAARTGGLVDRLPVALAEDTELVLASALAVRTGWLRPFRDWPFIPETGPWRDRPLPGLFRRSAVLDRIGVADTPDGQVTEVKVLGDTAVDVHLLLGEERMTPGQVLGAGLGLLTRAYPVVPGGRLPYGEAGPGVRVVRELDTRPAPPTLDIETVAFDLTARHDLLAAHRLFGLTTASDTDRGHFPGISDFPLAVGSAAQSVTAAFGERGFEAAAVTAVAAAPGGAAPAPRYRTTTVEARFDRPFGFLAVHRRTGLALVAGWVGDPGTHPEGEETPDW</sequence>
<evidence type="ECO:0000313" key="3">
    <source>
        <dbReference type="EMBL" id="MFD0317090.1"/>
    </source>
</evidence>
<dbReference type="RefSeq" id="WP_381612107.1">
    <property type="nucleotide sequence ID" value="NZ_JBHTEB010000001.1"/>
</dbReference>
<feature type="domain" description="Serpin" evidence="2">
    <location>
        <begin position="16"/>
        <end position="393"/>
    </location>
</feature>
<keyword evidence="4" id="KW-1185">Reference proteome</keyword>
<dbReference type="InterPro" id="IPR000215">
    <property type="entry name" value="Serpin_fam"/>
</dbReference>
<accession>A0ABW2WC60</accession>
<dbReference type="PANTHER" id="PTHR11461:SF211">
    <property type="entry name" value="GH10112P-RELATED"/>
    <property type="match status" value="1"/>
</dbReference>
<gene>
    <name evidence="3" type="ORF">ACFQZ6_23300</name>
</gene>
<dbReference type="PANTHER" id="PTHR11461">
    <property type="entry name" value="SERINE PROTEASE INHIBITOR, SERPIN"/>
    <property type="match status" value="1"/>
</dbReference>
<comment type="similarity">
    <text evidence="1">Belongs to the serpin family.</text>
</comment>
<protein>
    <submittedName>
        <fullName evidence="3">Serpin family protein</fullName>
    </submittedName>
</protein>
<reference evidence="4" key="1">
    <citation type="journal article" date="2019" name="Int. J. Syst. Evol. Microbiol.">
        <title>The Global Catalogue of Microorganisms (GCM) 10K type strain sequencing project: providing services to taxonomists for standard genome sequencing and annotation.</title>
        <authorList>
            <consortium name="The Broad Institute Genomics Platform"/>
            <consortium name="The Broad Institute Genome Sequencing Center for Infectious Disease"/>
            <person name="Wu L."/>
            <person name="Ma J."/>
        </authorList>
    </citation>
    <scope>NUCLEOTIDE SEQUENCE [LARGE SCALE GENOMIC DNA]</scope>
    <source>
        <strain evidence="4">CGMCC 4.7400</strain>
    </source>
</reference>
<evidence type="ECO:0000313" key="4">
    <source>
        <dbReference type="Proteomes" id="UP001597023"/>
    </source>
</evidence>
<dbReference type="InterPro" id="IPR036186">
    <property type="entry name" value="Serpin_sf"/>
</dbReference>
<dbReference type="Gene3D" id="3.30.497.10">
    <property type="entry name" value="Antithrombin, subunit I, domain 2"/>
    <property type="match status" value="2"/>
</dbReference>
<dbReference type="Pfam" id="PF00079">
    <property type="entry name" value="Serpin"/>
    <property type="match status" value="2"/>
</dbReference>
<dbReference type="InterPro" id="IPR042178">
    <property type="entry name" value="Serpin_sf_1"/>
</dbReference>
<organism evidence="3 4">
    <name type="scientific">Streptomyces flavalbus</name>
    <dbReference type="NCBI Taxonomy" id="2665155"/>
    <lineage>
        <taxon>Bacteria</taxon>
        <taxon>Bacillati</taxon>
        <taxon>Actinomycetota</taxon>
        <taxon>Actinomycetes</taxon>
        <taxon>Kitasatosporales</taxon>
        <taxon>Streptomycetaceae</taxon>
        <taxon>Streptomyces</taxon>
    </lineage>
</organism>
<proteinExistence type="inferred from homology"/>
<evidence type="ECO:0000259" key="2">
    <source>
        <dbReference type="SMART" id="SM00093"/>
    </source>
</evidence>
<evidence type="ECO:0000256" key="1">
    <source>
        <dbReference type="RuleBase" id="RU000411"/>
    </source>
</evidence>
<dbReference type="InterPro" id="IPR023796">
    <property type="entry name" value="Serpin_dom"/>
</dbReference>